<evidence type="ECO:0000256" key="5">
    <source>
        <dbReference type="ARBA" id="ARBA00022692"/>
    </source>
</evidence>
<feature type="region of interest" description="Disordered" evidence="13">
    <location>
        <begin position="621"/>
        <end position="670"/>
    </location>
</feature>
<proteinExistence type="predicted"/>
<evidence type="ECO:0000256" key="10">
    <source>
        <dbReference type="ARBA" id="ARBA00022989"/>
    </source>
</evidence>
<dbReference type="SMART" id="SM00184">
    <property type="entry name" value="RING"/>
    <property type="match status" value="1"/>
</dbReference>
<dbReference type="GO" id="GO:0016020">
    <property type="term" value="C:membrane"/>
    <property type="evidence" value="ECO:0007669"/>
    <property type="project" value="UniProtKB-SubCell"/>
</dbReference>
<evidence type="ECO:0000256" key="2">
    <source>
        <dbReference type="ARBA" id="ARBA00004141"/>
    </source>
</evidence>
<evidence type="ECO:0000256" key="8">
    <source>
        <dbReference type="ARBA" id="ARBA00022786"/>
    </source>
</evidence>
<dbReference type="PANTHER" id="PTHR45977">
    <property type="entry name" value="TARGET OF ERK KINASE MPK-1"/>
    <property type="match status" value="1"/>
</dbReference>
<dbReference type="SUPFAM" id="SSF57850">
    <property type="entry name" value="RING/U-box"/>
    <property type="match status" value="1"/>
</dbReference>
<comment type="catalytic activity">
    <reaction evidence="1">
        <text>S-ubiquitinyl-[E2 ubiquitin-conjugating enzyme]-L-cysteine + [acceptor protein]-L-lysine = [E2 ubiquitin-conjugating enzyme]-L-cysteine + N(6)-ubiquitinyl-[acceptor protein]-L-lysine.</text>
        <dbReference type="EC" id="2.3.2.27"/>
    </reaction>
</comment>
<reference evidence="16" key="2">
    <citation type="submission" date="2023-05" db="EMBL/GenBank/DDBJ databases">
        <authorList>
            <consortium name="Lawrence Berkeley National Laboratory"/>
            <person name="Steindorff A."/>
            <person name="Hensen N."/>
            <person name="Bonometti L."/>
            <person name="Westerberg I."/>
            <person name="Brannstrom I.O."/>
            <person name="Guillou S."/>
            <person name="Cros-Aarteil S."/>
            <person name="Calhoun S."/>
            <person name="Haridas S."/>
            <person name="Kuo A."/>
            <person name="Mondo S."/>
            <person name="Pangilinan J."/>
            <person name="Riley R."/>
            <person name="Labutti K."/>
            <person name="Andreopoulos B."/>
            <person name="Lipzen A."/>
            <person name="Chen C."/>
            <person name="Yanf M."/>
            <person name="Daum C."/>
            <person name="Ng V."/>
            <person name="Clum A."/>
            <person name="Ohm R."/>
            <person name="Martin F."/>
            <person name="Silar P."/>
            <person name="Natvig D."/>
            <person name="Lalanne C."/>
            <person name="Gautier V."/>
            <person name="Ament-Velasquez S.L."/>
            <person name="Kruys A."/>
            <person name="Hutchinson M.I."/>
            <person name="Powell A.J."/>
            <person name="Barry K."/>
            <person name="Miller A.N."/>
            <person name="Grigoriev I.V."/>
            <person name="Debuchy R."/>
            <person name="Gladieux P."/>
            <person name="Thoren M.H."/>
            <person name="Johannesson H."/>
        </authorList>
    </citation>
    <scope>NUCLEOTIDE SEQUENCE</scope>
    <source>
        <strain evidence="16">CBS 123565</strain>
    </source>
</reference>
<keyword evidence="8" id="KW-0833">Ubl conjugation pathway</keyword>
<feature type="transmembrane region" description="Helical" evidence="14">
    <location>
        <begin position="337"/>
        <end position="358"/>
    </location>
</feature>
<dbReference type="CDD" id="cd16454">
    <property type="entry name" value="RING-H2_PA-TM-RING"/>
    <property type="match status" value="1"/>
</dbReference>
<evidence type="ECO:0000256" key="13">
    <source>
        <dbReference type="SAM" id="MobiDB-lite"/>
    </source>
</evidence>
<evidence type="ECO:0000256" key="11">
    <source>
        <dbReference type="ARBA" id="ARBA00023136"/>
    </source>
</evidence>
<name>A0AAN6ZF35_9PEZI</name>
<dbReference type="InterPro" id="IPR013083">
    <property type="entry name" value="Znf_RING/FYVE/PHD"/>
</dbReference>
<keyword evidence="6" id="KW-0479">Metal-binding</keyword>
<keyword evidence="5 14" id="KW-0812">Transmembrane</keyword>
<keyword evidence="4" id="KW-0808">Transferase</keyword>
<feature type="region of interest" description="Disordered" evidence="13">
    <location>
        <begin position="397"/>
        <end position="468"/>
    </location>
</feature>
<dbReference type="PANTHER" id="PTHR45977:SF4">
    <property type="entry name" value="RING-TYPE DOMAIN-CONTAINING PROTEIN"/>
    <property type="match status" value="1"/>
</dbReference>
<evidence type="ECO:0000256" key="6">
    <source>
        <dbReference type="ARBA" id="ARBA00022723"/>
    </source>
</evidence>
<dbReference type="GO" id="GO:0008270">
    <property type="term" value="F:zinc ion binding"/>
    <property type="evidence" value="ECO:0007669"/>
    <property type="project" value="UniProtKB-KW"/>
</dbReference>
<dbReference type="InterPro" id="IPR001841">
    <property type="entry name" value="Znf_RING"/>
</dbReference>
<accession>A0AAN6ZF35</accession>
<comment type="caution">
    <text evidence="16">The sequence shown here is derived from an EMBL/GenBank/DDBJ whole genome shotgun (WGS) entry which is preliminary data.</text>
</comment>
<evidence type="ECO:0000313" key="16">
    <source>
        <dbReference type="EMBL" id="KAK4135578.1"/>
    </source>
</evidence>
<dbReference type="Pfam" id="PF13639">
    <property type="entry name" value="zf-RING_2"/>
    <property type="match status" value="1"/>
</dbReference>
<comment type="subcellular location">
    <subcellularLocation>
        <location evidence="2">Membrane</location>
        <topology evidence="2">Multi-pass membrane protein</topology>
    </subcellularLocation>
</comment>
<evidence type="ECO:0000256" key="4">
    <source>
        <dbReference type="ARBA" id="ARBA00022679"/>
    </source>
</evidence>
<feature type="region of interest" description="Disordered" evidence="13">
    <location>
        <begin position="540"/>
        <end position="592"/>
    </location>
</feature>
<dbReference type="Proteomes" id="UP001304895">
    <property type="component" value="Unassembled WGS sequence"/>
</dbReference>
<dbReference type="AlphaFoldDB" id="A0AAN6ZF35"/>
<evidence type="ECO:0000313" key="17">
    <source>
        <dbReference type="Proteomes" id="UP001304895"/>
    </source>
</evidence>
<dbReference type="Gene3D" id="3.30.40.10">
    <property type="entry name" value="Zinc/RING finger domain, C3HC4 (zinc finger)"/>
    <property type="match status" value="1"/>
</dbReference>
<protein>
    <recommendedName>
        <fullName evidence="3">RING-type E3 ubiquitin transferase</fullName>
        <ecNumber evidence="3">2.3.2.27</ecNumber>
    </recommendedName>
</protein>
<keyword evidence="9" id="KW-0862">Zinc</keyword>
<evidence type="ECO:0000256" key="9">
    <source>
        <dbReference type="ARBA" id="ARBA00022833"/>
    </source>
</evidence>
<feature type="compositionally biased region" description="Basic and acidic residues" evidence="13">
    <location>
        <begin position="547"/>
        <end position="562"/>
    </location>
</feature>
<feature type="domain" description="RING-type" evidence="15">
    <location>
        <begin position="491"/>
        <end position="533"/>
    </location>
</feature>
<organism evidence="16 17">
    <name type="scientific">Trichocladium antarcticum</name>
    <dbReference type="NCBI Taxonomy" id="1450529"/>
    <lineage>
        <taxon>Eukaryota</taxon>
        <taxon>Fungi</taxon>
        <taxon>Dikarya</taxon>
        <taxon>Ascomycota</taxon>
        <taxon>Pezizomycotina</taxon>
        <taxon>Sordariomycetes</taxon>
        <taxon>Sordariomycetidae</taxon>
        <taxon>Sordariales</taxon>
        <taxon>Chaetomiaceae</taxon>
        <taxon>Trichocladium</taxon>
    </lineage>
</organism>
<feature type="compositionally biased region" description="Low complexity" evidence="13">
    <location>
        <begin position="427"/>
        <end position="438"/>
    </location>
</feature>
<dbReference type="EMBL" id="MU853405">
    <property type="protein sequence ID" value="KAK4135578.1"/>
    <property type="molecule type" value="Genomic_DNA"/>
</dbReference>
<feature type="compositionally biased region" description="Pro residues" evidence="13">
    <location>
        <begin position="444"/>
        <end position="458"/>
    </location>
</feature>
<sequence>MYHCPSHRLARLATRAVSDQPELPSFDPQPCILHLGIRPAWRSGIDQSGKIASEPLCSAGNPDNVRCEARRSANHRVLPAPHHPGPPVTRLSPALSTHHYQFTYVPRSEASRRPEILSIFQPWPAATSTVGGAGKMALRWHLQILVPTLGAILGVHAEDAKISPIPDAPRWQLDSPMHLLLTSLESEALELAYTVYPLTRAAGANETEALRSAIWIRGSLVSAGRPASSEGVQNSDTIAFLSCDGQSATDVPNMLMAERPKAILLYSIDGNCCSLQGEDLVYGNIFTMAHSEEARALHDTSGAGGLRATIAGSVNATSALPGTQAQGGGNSAVAMSILYSITGLITVLFLVIIGTGAIRAHRYPERYGPRGGFGGEPRQSRAKGLARAVLETLPIVKFGDPAKPDPALELESHPSGAAPDPGMGTRPSASPAEPQAAPTRRSETPPPMSGAVPQPPEGTPTADHADTPASISADRAVPDADAGTAEEHLRCAICTEDFSVGEDVRVLPCTHKYHPPCIDPWLINISGTCPLCRLDLRPLDQHQPTPDPDHDHDHNHDPDQRQTDAVLLAPPLGTDRAANAPPTPVPHPPRGRRASRLLDLHRLRHASSVEERIAILRRHRSLQRRRQQQQQQQQQGEGGLEGGLEGEGGDLEEVSGRRRRAAAAAAAGLAARVRVRERLRVRTRRGSPAAGEG</sequence>
<evidence type="ECO:0000256" key="12">
    <source>
        <dbReference type="PROSITE-ProRule" id="PRU00175"/>
    </source>
</evidence>
<dbReference type="GO" id="GO:0061630">
    <property type="term" value="F:ubiquitin protein ligase activity"/>
    <property type="evidence" value="ECO:0007669"/>
    <property type="project" value="UniProtKB-EC"/>
</dbReference>
<evidence type="ECO:0000256" key="3">
    <source>
        <dbReference type="ARBA" id="ARBA00012483"/>
    </source>
</evidence>
<evidence type="ECO:0000256" key="14">
    <source>
        <dbReference type="SAM" id="Phobius"/>
    </source>
</evidence>
<keyword evidence="7 12" id="KW-0863">Zinc-finger</keyword>
<evidence type="ECO:0000256" key="7">
    <source>
        <dbReference type="ARBA" id="ARBA00022771"/>
    </source>
</evidence>
<dbReference type="GO" id="GO:0006511">
    <property type="term" value="P:ubiquitin-dependent protein catabolic process"/>
    <property type="evidence" value="ECO:0007669"/>
    <property type="project" value="TreeGrafter"/>
</dbReference>
<reference evidence="16" key="1">
    <citation type="journal article" date="2023" name="Mol. Phylogenet. Evol.">
        <title>Genome-scale phylogeny and comparative genomics of the fungal order Sordariales.</title>
        <authorList>
            <person name="Hensen N."/>
            <person name="Bonometti L."/>
            <person name="Westerberg I."/>
            <person name="Brannstrom I.O."/>
            <person name="Guillou S."/>
            <person name="Cros-Aarteil S."/>
            <person name="Calhoun S."/>
            <person name="Haridas S."/>
            <person name="Kuo A."/>
            <person name="Mondo S."/>
            <person name="Pangilinan J."/>
            <person name="Riley R."/>
            <person name="LaButti K."/>
            <person name="Andreopoulos B."/>
            <person name="Lipzen A."/>
            <person name="Chen C."/>
            <person name="Yan M."/>
            <person name="Daum C."/>
            <person name="Ng V."/>
            <person name="Clum A."/>
            <person name="Steindorff A."/>
            <person name="Ohm R.A."/>
            <person name="Martin F."/>
            <person name="Silar P."/>
            <person name="Natvig D.O."/>
            <person name="Lalanne C."/>
            <person name="Gautier V."/>
            <person name="Ament-Velasquez S.L."/>
            <person name="Kruys A."/>
            <person name="Hutchinson M.I."/>
            <person name="Powell A.J."/>
            <person name="Barry K."/>
            <person name="Miller A.N."/>
            <person name="Grigoriev I.V."/>
            <person name="Debuchy R."/>
            <person name="Gladieux P."/>
            <person name="Hiltunen Thoren M."/>
            <person name="Johannesson H."/>
        </authorList>
    </citation>
    <scope>NUCLEOTIDE SEQUENCE</scope>
    <source>
        <strain evidence="16">CBS 123565</strain>
    </source>
</reference>
<feature type="compositionally biased region" description="Gly residues" evidence="13">
    <location>
        <begin position="636"/>
        <end position="646"/>
    </location>
</feature>
<dbReference type="EC" id="2.3.2.27" evidence="3"/>
<dbReference type="GO" id="GO:0016567">
    <property type="term" value="P:protein ubiquitination"/>
    <property type="evidence" value="ECO:0007669"/>
    <property type="project" value="TreeGrafter"/>
</dbReference>
<dbReference type="PROSITE" id="PS50089">
    <property type="entry name" value="ZF_RING_2"/>
    <property type="match status" value="1"/>
</dbReference>
<keyword evidence="17" id="KW-1185">Reference proteome</keyword>
<evidence type="ECO:0000259" key="15">
    <source>
        <dbReference type="PROSITE" id="PS50089"/>
    </source>
</evidence>
<evidence type="ECO:0000256" key="1">
    <source>
        <dbReference type="ARBA" id="ARBA00000900"/>
    </source>
</evidence>
<keyword evidence="10 14" id="KW-1133">Transmembrane helix</keyword>
<gene>
    <name evidence="16" type="ORF">BT67DRAFT_254699</name>
</gene>
<keyword evidence="11 14" id="KW-0472">Membrane</keyword>